<evidence type="ECO:0000313" key="2">
    <source>
        <dbReference type="Proteomes" id="UP000198551"/>
    </source>
</evidence>
<sequence>MTQPNADPQRCGFRVLELVSTATTLTIIAPFITSAGIRPILTALPQDAELEVYTRWRPDEVAAGVSDPHIFDLVSTRGGTVSLHPIVHAKGYLTGSSALVGSANVTGNGLGWGRPGAVEILVETSPSDPALVALMSVLRATSSTATEADRDAVLAAAAALPAAPLQAVVEPVDRTDWLPSYRMPEVLWLVYDGQREKELTDFVQPELRALGVPSGIQSEPAFNAYVGAILRQGFTGRIAQECSNLSTIKAVQRLTALCTARGITIEDPGLLWETLAAWIARFMPGFQRIPGGTRLIR</sequence>
<evidence type="ECO:0000313" key="1">
    <source>
        <dbReference type="EMBL" id="SCF45878.1"/>
    </source>
</evidence>
<name>A0A1C5AKV7_9ACTN</name>
<protein>
    <recommendedName>
        <fullName evidence="3">PLD-like domain-containing protein</fullName>
    </recommendedName>
</protein>
<reference evidence="2" key="1">
    <citation type="submission" date="2016-06" db="EMBL/GenBank/DDBJ databases">
        <authorList>
            <person name="Varghese N."/>
        </authorList>
    </citation>
    <scope>NUCLEOTIDE SEQUENCE [LARGE SCALE GENOMIC DNA]</scope>
    <source>
        <strain evidence="2">DSM 45555</strain>
    </source>
</reference>
<evidence type="ECO:0008006" key="3">
    <source>
        <dbReference type="Google" id="ProtNLM"/>
    </source>
</evidence>
<proteinExistence type="predicted"/>
<gene>
    <name evidence="1" type="ORF">GA0070215_13812</name>
</gene>
<dbReference type="Proteomes" id="UP000198551">
    <property type="component" value="Unassembled WGS sequence"/>
</dbReference>
<accession>A0A1C5AKV7</accession>
<dbReference type="AlphaFoldDB" id="A0A1C5AKV7"/>
<keyword evidence="2" id="KW-1185">Reference proteome</keyword>
<organism evidence="1 2">
    <name type="scientific">Micromonospora marina</name>
    <dbReference type="NCBI Taxonomy" id="307120"/>
    <lineage>
        <taxon>Bacteria</taxon>
        <taxon>Bacillati</taxon>
        <taxon>Actinomycetota</taxon>
        <taxon>Actinomycetes</taxon>
        <taxon>Micromonosporales</taxon>
        <taxon>Micromonosporaceae</taxon>
        <taxon>Micromonospora</taxon>
    </lineage>
</organism>
<dbReference type="Gene3D" id="3.30.870.10">
    <property type="entry name" value="Endonuclease Chain A"/>
    <property type="match status" value="1"/>
</dbReference>
<dbReference type="EMBL" id="FMCV01000038">
    <property type="protein sequence ID" value="SCF45878.1"/>
    <property type="molecule type" value="Genomic_DNA"/>
</dbReference>